<accession>A0ABV9I2T1</accession>
<name>A0ABV9I2T1_9FLAO</name>
<sequence length="292" mass="34195">MDIPDVKDIMRLLKITQQTVWKDKEITIPVIEQWLSNFTGEVFDVDKERHIALWLLLNFCYYSDKEVSHLANEVFNNFRKKIISEGKDFTDYLSKVKFSLLGSPSESSGLILYYFRQQNRLSKKYFDTVKEIIATNAEEIIFVDDVSLTGSQLVKYTKEAKKHGVNLKFRLLTLIATERAKKACKDNDIELTSAIFLRENDNIFSRKSFLFRGDEPLKLDVLNFCNHYGLKAKPDMPLGFGNASNLLGFFYNTPDNTLPIFWSEINGWKPIFKRFDKKYTDNYKIEDYDIYI</sequence>
<dbReference type="Proteomes" id="UP001596043">
    <property type="component" value="Unassembled WGS sequence"/>
</dbReference>
<gene>
    <name evidence="2" type="ORF">ACFO3O_19025</name>
</gene>
<evidence type="ECO:0000313" key="2">
    <source>
        <dbReference type="EMBL" id="MFC4636010.1"/>
    </source>
</evidence>
<organism evidence="2 3">
    <name type="scientific">Dokdonia ponticola</name>
    <dbReference type="NCBI Taxonomy" id="2041041"/>
    <lineage>
        <taxon>Bacteria</taxon>
        <taxon>Pseudomonadati</taxon>
        <taxon>Bacteroidota</taxon>
        <taxon>Flavobacteriia</taxon>
        <taxon>Flavobacteriales</taxon>
        <taxon>Flavobacteriaceae</taxon>
        <taxon>Dokdonia</taxon>
    </lineage>
</organism>
<dbReference type="InterPro" id="IPR056920">
    <property type="entry name" value="PRTase-CE"/>
</dbReference>
<reference evidence="3" key="1">
    <citation type="journal article" date="2019" name="Int. J. Syst. Evol. Microbiol.">
        <title>The Global Catalogue of Microorganisms (GCM) 10K type strain sequencing project: providing services to taxonomists for standard genome sequencing and annotation.</title>
        <authorList>
            <consortium name="The Broad Institute Genomics Platform"/>
            <consortium name="The Broad Institute Genome Sequencing Center for Infectious Disease"/>
            <person name="Wu L."/>
            <person name="Ma J."/>
        </authorList>
    </citation>
    <scope>NUCLEOTIDE SEQUENCE [LARGE SCALE GENOMIC DNA]</scope>
    <source>
        <strain evidence="3">YJ-61-S</strain>
    </source>
</reference>
<evidence type="ECO:0000313" key="3">
    <source>
        <dbReference type="Proteomes" id="UP001596043"/>
    </source>
</evidence>
<feature type="domain" description="PRTase-CE" evidence="1">
    <location>
        <begin position="31"/>
        <end position="274"/>
    </location>
</feature>
<comment type="caution">
    <text evidence="2">The sequence shown here is derived from an EMBL/GenBank/DDBJ whole genome shotgun (WGS) entry which is preliminary data.</text>
</comment>
<proteinExistence type="predicted"/>
<keyword evidence="3" id="KW-1185">Reference proteome</keyword>
<evidence type="ECO:0000259" key="1">
    <source>
        <dbReference type="Pfam" id="PF24390"/>
    </source>
</evidence>
<protein>
    <recommendedName>
        <fullName evidence="1">PRTase-CE domain-containing protein</fullName>
    </recommendedName>
</protein>
<dbReference type="Pfam" id="PF24390">
    <property type="entry name" value="PRTase-CE"/>
    <property type="match status" value="1"/>
</dbReference>
<dbReference type="RefSeq" id="WP_379981792.1">
    <property type="nucleotide sequence ID" value="NZ_JBHSFV010000014.1"/>
</dbReference>
<dbReference type="EMBL" id="JBHSFV010000014">
    <property type="protein sequence ID" value="MFC4636010.1"/>
    <property type="molecule type" value="Genomic_DNA"/>
</dbReference>